<reference evidence="1" key="1">
    <citation type="submission" date="2022-12" db="EMBL/GenBank/DDBJ databases">
        <authorList>
            <person name="Petersen C."/>
        </authorList>
    </citation>
    <scope>NUCLEOTIDE SEQUENCE</scope>
    <source>
        <strain evidence="1">IBT 17660</strain>
    </source>
</reference>
<reference evidence="1" key="2">
    <citation type="journal article" date="2023" name="IMA Fungus">
        <title>Comparative genomic study of the Penicillium genus elucidates a diverse pangenome and 15 lateral gene transfer events.</title>
        <authorList>
            <person name="Petersen C."/>
            <person name="Sorensen T."/>
            <person name="Nielsen M.R."/>
            <person name="Sondergaard T.E."/>
            <person name="Sorensen J.L."/>
            <person name="Fitzpatrick D.A."/>
            <person name="Frisvad J.C."/>
            <person name="Nielsen K.L."/>
        </authorList>
    </citation>
    <scope>NUCLEOTIDE SEQUENCE</scope>
    <source>
        <strain evidence="1">IBT 17660</strain>
    </source>
</reference>
<accession>A0A9X0BS27</accession>
<gene>
    <name evidence="1" type="ORF">N7530_006027</name>
</gene>
<protein>
    <submittedName>
        <fullName evidence="1">Uncharacterized protein</fullName>
    </submittedName>
</protein>
<organism evidence="1 2">
    <name type="scientific">Penicillium desertorum</name>
    <dbReference type="NCBI Taxonomy" id="1303715"/>
    <lineage>
        <taxon>Eukaryota</taxon>
        <taxon>Fungi</taxon>
        <taxon>Dikarya</taxon>
        <taxon>Ascomycota</taxon>
        <taxon>Pezizomycotina</taxon>
        <taxon>Eurotiomycetes</taxon>
        <taxon>Eurotiomycetidae</taxon>
        <taxon>Eurotiales</taxon>
        <taxon>Aspergillaceae</taxon>
        <taxon>Penicillium</taxon>
    </lineage>
</organism>
<dbReference type="EMBL" id="JAPWDO010000003">
    <property type="protein sequence ID" value="KAJ5480518.1"/>
    <property type="molecule type" value="Genomic_DNA"/>
</dbReference>
<feature type="non-terminal residue" evidence="1">
    <location>
        <position position="158"/>
    </location>
</feature>
<evidence type="ECO:0000313" key="1">
    <source>
        <dbReference type="EMBL" id="KAJ5480518.1"/>
    </source>
</evidence>
<dbReference type="Proteomes" id="UP001147760">
    <property type="component" value="Unassembled WGS sequence"/>
</dbReference>
<evidence type="ECO:0000313" key="2">
    <source>
        <dbReference type="Proteomes" id="UP001147760"/>
    </source>
</evidence>
<keyword evidence="2" id="KW-1185">Reference proteome</keyword>
<name>A0A9X0BS27_9EURO</name>
<proteinExistence type="predicted"/>
<sequence>FLSSYTETTSLPIAYSILFFRIRKLESDSSRNNIITATSSDLERGDTIYKIDLIELKDVSSLRKQPEVFYNTRELYKDPLDKGRILLNDKSGLRVGRKGTILANARLRRRYAKHRTIIYIVSYTSVSSSSEARIYLILHAGFPELGANFEGLATETFY</sequence>
<dbReference type="AlphaFoldDB" id="A0A9X0BS27"/>
<comment type="caution">
    <text evidence="1">The sequence shown here is derived from an EMBL/GenBank/DDBJ whole genome shotgun (WGS) entry which is preliminary data.</text>
</comment>